<keyword evidence="3" id="KW-0328">Glycosyltransferase</keyword>
<accession>A0A1M7EEC5</accession>
<feature type="active site" description="Nucleophile" evidence="9">
    <location>
        <position position="183"/>
    </location>
</feature>
<dbReference type="STRING" id="53463.SAMN05444389_10259"/>
<dbReference type="EMBL" id="FRCK01000002">
    <property type="protein sequence ID" value="SHL90141.1"/>
    <property type="molecule type" value="Genomic_DNA"/>
</dbReference>
<evidence type="ECO:0000256" key="6">
    <source>
        <dbReference type="ARBA" id="ARBA00022960"/>
    </source>
</evidence>
<evidence type="ECO:0000256" key="2">
    <source>
        <dbReference type="ARBA" id="ARBA00005992"/>
    </source>
</evidence>
<keyword evidence="13" id="KW-1185">Reference proteome</keyword>
<organism evidence="12 13">
    <name type="scientific">Paracoccus solventivorans</name>
    <dbReference type="NCBI Taxonomy" id="53463"/>
    <lineage>
        <taxon>Bacteria</taxon>
        <taxon>Pseudomonadati</taxon>
        <taxon>Pseudomonadota</taxon>
        <taxon>Alphaproteobacteria</taxon>
        <taxon>Rhodobacterales</taxon>
        <taxon>Paracoccaceae</taxon>
        <taxon>Paracoccus</taxon>
    </lineage>
</organism>
<gene>
    <name evidence="12" type="ORF">SAMN05444389_10259</name>
</gene>
<reference evidence="13" key="1">
    <citation type="submission" date="2016-11" db="EMBL/GenBank/DDBJ databases">
        <authorList>
            <person name="Varghese N."/>
            <person name="Submissions S."/>
        </authorList>
    </citation>
    <scope>NUCLEOTIDE SEQUENCE [LARGE SCALE GENOMIC DNA]</scope>
    <source>
        <strain evidence="13">DSM 6637</strain>
    </source>
</reference>
<dbReference type="GO" id="GO:0018104">
    <property type="term" value="P:peptidoglycan-protein cross-linking"/>
    <property type="evidence" value="ECO:0007669"/>
    <property type="project" value="TreeGrafter"/>
</dbReference>
<keyword evidence="8 9" id="KW-0961">Cell wall biogenesis/degradation</keyword>
<evidence type="ECO:0000256" key="10">
    <source>
        <dbReference type="SAM" id="SignalP"/>
    </source>
</evidence>
<evidence type="ECO:0000256" key="3">
    <source>
        <dbReference type="ARBA" id="ARBA00022676"/>
    </source>
</evidence>
<evidence type="ECO:0000256" key="8">
    <source>
        <dbReference type="ARBA" id="ARBA00023316"/>
    </source>
</evidence>
<name>A0A1M7EEC5_9RHOB</name>
<dbReference type="AlphaFoldDB" id="A0A1M7EEC5"/>
<keyword evidence="12" id="KW-0449">Lipoprotein</keyword>
<evidence type="ECO:0000256" key="1">
    <source>
        <dbReference type="ARBA" id="ARBA00004752"/>
    </source>
</evidence>
<dbReference type="InterPro" id="IPR006311">
    <property type="entry name" value="TAT_signal"/>
</dbReference>
<evidence type="ECO:0000256" key="5">
    <source>
        <dbReference type="ARBA" id="ARBA00022801"/>
    </source>
</evidence>
<protein>
    <submittedName>
        <fullName evidence="12">Lipoprotein-anchoring transpeptidase ErfK/SrfK</fullName>
    </submittedName>
</protein>
<dbReference type="InterPro" id="IPR005490">
    <property type="entry name" value="LD_TPept_cat_dom"/>
</dbReference>
<dbReference type="PROSITE" id="PS52029">
    <property type="entry name" value="LD_TPASE"/>
    <property type="match status" value="1"/>
</dbReference>
<evidence type="ECO:0000256" key="7">
    <source>
        <dbReference type="ARBA" id="ARBA00022984"/>
    </source>
</evidence>
<evidence type="ECO:0000256" key="9">
    <source>
        <dbReference type="PROSITE-ProRule" id="PRU01373"/>
    </source>
</evidence>
<dbReference type="CDD" id="cd16913">
    <property type="entry name" value="YkuD_like"/>
    <property type="match status" value="1"/>
</dbReference>
<dbReference type="SUPFAM" id="SSF141523">
    <property type="entry name" value="L,D-transpeptidase catalytic domain-like"/>
    <property type="match status" value="1"/>
</dbReference>
<evidence type="ECO:0000256" key="4">
    <source>
        <dbReference type="ARBA" id="ARBA00022679"/>
    </source>
</evidence>
<dbReference type="GO" id="GO:0071555">
    <property type="term" value="P:cell wall organization"/>
    <property type="evidence" value="ECO:0007669"/>
    <property type="project" value="UniProtKB-UniRule"/>
</dbReference>
<evidence type="ECO:0000313" key="13">
    <source>
        <dbReference type="Proteomes" id="UP000184444"/>
    </source>
</evidence>
<dbReference type="InterPro" id="IPR038063">
    <property type="entry name" value="Transpep_catalytic_dom"/>
</dbReference>
<dbReference type="PANTHER" id="PTHR30582">
    <property type="entry name" value="L,D-TRANSPEPTIDASE"/>
    <property type="match status" value="1"/>
</dbReference>
<proteinExistence type="inferred from homology"/>
<dbReference type="GO" id="GO:0071972">
    <property type="term" value="F:peptidoglycan L,D-transpeptidase activity"/>
    <property type="evidence" value="ECO:0007669"/>
    <property type="project" value="TreeGrafter"/>
</dbReference>
<feature type="chain" id="PRO_5012703384" evidence="10">
    <location>
        <begin position="29"/>
        <end position="207"/>
    </location>
</feature>
<comment type="pathway">
    <text evidence="1 9">Cell wall biogenesis; peptidoglycan biosynthesis.</text>
</comment>
<sequence>MTGRMNRRQMMMLSLPLMAAPSALLAQAARPTAAAAPAAAAATPAAPRSRAPYDPAPTEVAIRDGFEVGSIIVVSNQYYLYHVIAPGRAVRYGVAVGTAELVWKGRAVVGRKVEWPSWTPTPAMIERKPEQYAKYANGMPGGPQNPLGARALYLHTVSGQDTSIRIHGTTEPGSIGRAVSNGCIRMRNEAVMDLFDKVPLGTPVYVY</sequence>
<feature type="signal peptide" evidence="10">
    <location>
        <begin position="1"/>
        <end position="28"/>
    </location>
</feature>
<dbReference type="UniPathway" id="UPA00219"/>
<dbReference type="Proteomes" id="UP000184444">
    <property type="component" value="Unassembled WGS sequence"/>
</dbReference>
<dbReference type="InterPro" id="IPR050979">
    <property type="entry name" value="LD-transpeptidase"/>
</dbReference>
<dbReference type="Gene3D" id="2.40.440.10">
    <property type="entry name" value="L,D-transpeptidase catalytic domain-like"/>
    <property type="match status" value="1"/>
</dbReference>
<dbReference type="FunFam" id="2.40.440.10:FF:000002">
    <property type="entry name" value="L,D-transpeptidase ErfK/SrfK"/>
    <property type="match status" value="1"/>
</dbReference>
<evidence type="ECO:0000313" key="12">
    <source>
        <dbReference type="EMBL" id="SHL90141.1"/>
    </source>
</evidence>
<keyword evidence="5" id="KW-0378">Hydrolase</keyword>
<keyword evidence="4" id="KW-0808">Transferase</keyword>
<dbReference type="Pfam" id="PF03734">
    <property type="entry name" value="YkuD"/>
    <property type="match status" value="1"/>
</dbReference>
<keyword evidence="7 9" id="KW-0573">Peptidoglycan synthesis</keyword>
<dbReference type="PANTHER" id="PTHR30582:SF24">
    <property type="entry name" value="L,D-TRANSPEPTIDASE ERFK_SRFK-RELATED"/>
    <property type="match status" value="1"/>
</dbReference>
<feature type="domain" description="L,D-TPase catalytic" evidence="11">
    <location>
        <begin position="70"/>
        <end position="207"/>
    </location>
</feature>
<dbReference type="PROSITE" id="PS51318">
    <property type="entry name" value="TAT"/>
    <property type="match status" value="1"/>
</dbReference>
<dbReference type="GO" id="GO:0008360">
    <property type="term" value="P:regulation of cell shape"/>
    <property type="evidence" value="ECO:0007669"/>
    <property type="project" value="UniProtKB-UniRule"/>
</dbReference>
<keyword evidence="6 9" id="KW-0133">Cell shape</keyword>
<dbReference type="GO" id="GO:0005576">
    <property type="term" value="C:extracellular region"/>
    <property type="evidence" value="ECO:0007669"/>
    <property type="project" value="TreeGrafter"/>
</dbReference>
<keyword evidence="10" id="KW-0732">Signal</keyword>
<dbReference type="GO" id="GO:0016757">
    <property type="term" value="F:glycosyltransferase activity"/>
    <property type="evidence" value="ECO:0007669"/>
    <property type="project" value="UniProtKB-KW"/>
</dbReference>
<feature type="active site" description="Proton donor/acceptor" evidence="9">
    <location>
        <position position="167"/>
    </location>
</feature>
<evidence type="ECO:0000259" key="11">
    <source>
        <dbReference type="PROSITE" id="PS52029"/>
    </source>
</evidence>
<comment type="similarity">
    <text evidence="2">Belongs to the YkuD family.</text>
</comment>